<dbReference type="OrthoDB" id="7432683at2"/>
<sequence>MSKIPQGYFCSLCNKDVIDFTENSSLEISQYILAHKNESICAQVLPYQLEQTYDLVAQSKKNTTLKYAAVAASLLAVSGISAQNQESTTPTTETHFVKGKIAQQPSKNQTIKFVLKGKILDKTTNLPLIDKKYSDLKGYINYGTPIIYNPKTGEYSVEISLEKNQNQLSISLFTKSLEQDVSIELDLSKIKNNILYQDLKIDTNNFTSVKIAGGLGVIYQ</sequence>
<organism evidence="1 2">
    <name type="scientific">Flavobacterium croceum DSM 17960</name>
    <dbReference type="NCBI Taxonomy" id="1121886"/>
    <lineage>
        <taxon>Bacteria</taxon>
        <taxon>Pseudomonadati</taxon>
        <taxon>Bacteroidota</taxon>
        <taxon>Flavobacteriia</taxon>
        <taxon>Flavobacteriales</taxon>
        <taxon>Flavobacteriaceae</taxon>
        <taxon>Flavobacterium</taxon>
    </lineage>
</organism>
<accession>A0A2S4N875</accession>
<dbReference type="AlphaFoldDB" id="A0A2S4N875"/>
<reference evidence="1 2" key="1">
    <citation type="submission" date="2018-01" db="EMBL/GenBank/DDBJ databases">
        <title>Genomic Encyclopedia of Type Strains, Phase I: the one thousand microbial genomes (KMG-I) project.</title>
        <authorList>
            <person name="Goeker M."/>
        </authorList>
    </citation>
    <scope>NUCLEOTIDE SEQUENCE [LARGE SCALE GENOMIC DNA]</scope>
    <source>
        <strain evidence="1 2">DSM 17960</strain>
    </source>
</reference>
<gene>
    <name evidence="1" type="ORF">Q361_10761</name>
</gene>
<evidence type="ECO:0000313" key="2">
    <source>
        <dbReference type="Proteomes" id="UP000237056"/>
    </source>
</evidence>
<protein>
    <submittedName>
        <fullName evidence="1">Uncharacterized protein</fullName>
    </submittedName>
</protein>
<keyword evidence="2" id="KW-1185">Reference proteome</keyword>
<evidence type="ECO:0000313" key="1">
    <source>
        <dbReference type="EMBL" id="POS01871.1"/>
    </source>
</evidence>
<proteinExistence type="predicted"/>
<comment type="caution">
    <text evidence="1">The sequence shown here is derived from an EMBL/GenBank/DDBJ whole genome shotgun (WGS) entry which is preliminary data.</text>
</comment>
<dbReference type="EMBL" id="PQNY01000007">
    <property type="protein sequence ID" value="POS01871.1"/>
    <property type="molecule type" value="Genomic_DNA"/>
</dbReference>
<dbReference type="Proteomes" id="UP000237056">
    <property type="component" value="Unassembled WGS sequence"/>
</dbReference>
<dbReference type="RefSeq" id="WP_103725940.1">
    <property type="nucleotide sequence ID" value="NZ_PQNY01000007.1"/>
</dbReference>
<name>A0A2S4N875_9FLAO</name>